<evidence type="ECO:0000259" key="6">
    <source>
        <dbReference type="Pfam" id="PF06803"/>
    </source>
</evidence>
<organism evidence="7 8">
    <name type="scientific">Clostridium ganghwense</name>
    <dbReference type="NCBI Taxonomy" id="312089"/>
    <lineage>
        <taxon>Bacteria</taxon>
        <taxon>Bacillati</taxon>
        <taxon>Bacillota</taxon>
        <taxon>Clostridia</taxon>
        <taxon>Eubacteriales</taxon>
        <taxon>Clostridiaceae</taxon>
        <taxon>Clostridium</taxon>
    </lineage>
</organism>
<reference evidence="7" key="1">
    <citation type="submission" date="2022-12" db="EMBL/GenBank/DDBJ databases">
        <authorList>
            <person name="Wang J."/>
        </authorList>
    </citation>
    <scope>NUCLEOTIDE SEQUENCE</scope>
    <source>
        <strain evidence="7">HY-42-06</strain>
    </source>
</reference>
<feature type="domain" description="DUF1232" evidence="6">
    <location>
        <begin position="247"/>
        <end position="283"/>
    </location>
</feature>
<feature type="region of interest" description="Disordered" evidence="5">
    <location>
        <begin position="164"/>
        <end position="187"/>
    </location>
</feature>
<name>A0ABT4CPG7_9CLOT</name>
<comment type="subcellular location">
    <subcellularLocation>
        <location evidence="1">Endomembrane system</location>
        <topology evidence="1">Multi-pass membrane protein</topology>
    </subcellularLocation>
</comment>
<dbReference type="EMBL" id="JAPQES010000003">
    <property type="protein sequence ID" value="MCY6370954.1"/>
    <property type="molecule type" value="Genomic_DNA"/>
</dbReference>
<evidence type="ECO:0000256" key="1">
    <source>
        <dbReference type="ARBA" id="ARBA00004127"/>
    </source>
</evidence>
<sequence>MNISDIRVKLTEKDLLGMIAENVQVDGLKIEKIEINELLKVEGYYTKGLRIGFSAALGFGSVENNILKFRLFNLKVAKIPIWVKIVNFALKKLLKNFKSMGISIEKDTIYLNFTLLSKYIPAVEFTIRSITALKGELEVEIENLIYSEAKKAVSLDELKDKISKNAEGRGQENSNDESKNSCDKEVSGKSEIMIVNKTEDTYSKIREEVEDKFPEEYKDFAKYAMLIPDIIVLLYRLMKDNRIKPKTKALIGAAVGYLALPLDILPDSIPIIGQFDDAGIVFFVLDKIIEDIPEYIILEHWQGKDDIITKAREIKEFSYSVIGRKKAISVLSGIFVVSKKVIHRKKKRKRK</sequence>
<dbReference type="RefSeq" id="WP_268049794.1">
    <property type="nucleotide sequence ID" value="NZ_JAPQES010000003.1"/>
</dbReference>
<evidence type="ECO:0000256" key="4">
    <source>
        <dbReference type="ARBA" id="ARBA00023136"/>
    </source>
</evidence>
<keyword evidence="4" id="KW-0472">Membrane</keyword>
<keyword evidence="8" id="KW-1185">Reference proteome</keyword>
<dbReference type="InterPro" id="IPR010652">
    <property type="entry name" value="DUF1232"/>
</dbReference>
<evidence type="ECO:0000313" key="8">
    <source>
        <dbReference type="Proteomes" id="UP001079657"/>
    </source>
</evidence>
<evidence type="ECO:0000313" key="7">
    <source>
        <dbReference type="EMBL" id="MCY6370954.1"/>
    </source>
</evidence>
<dbReference type="Pfam" id="PF06803">
    <property type="entry name" value="DUF1232"/>
    <property type="match status" value="1"/>
</dbReference>
<dbReference type="Proteomes" id="UP001079657">
    <property type="component" value="Unassembled WGS sequence"/>
</dbReference>
<evidence type="ECO:0000256" key="2">
    <source>
        <dbReference type="ARBA" id="ARBA00022692"/>
    </source>
</evidence>
<evidence type="ECO:0000256" key="3">
    <source>
        <dbReference type="ARBA" id="ARBA00022989"/>
    </source>
</evidence>
<keyword evidence="3" id="KW-1133">Transmembrane helix</keyword>
<keyword evidence="2" id="KW-0812">Transmembrane</keyword>
<protein>
    <submittedName>
        <fullName evidence="7">DUF1232 domain-containing protein</fullName>
    </submittedName>
</protein>
<gene>
    <name evidence="7" type="ORF">OXH55_09955</name>
</gene>
<accession>A0ABT4CPG7</accession>
<evidence type="ECO:0000256" key="5">
    <source>
        <dbReference type="SAM" id="MobiDB-lite"/>
    </source>
</evidence>
<proteinExistence type="predicted"/>
<comment type="caution">
    <text evidence="7">The sequence shown here is derived from an EMBL/GenBank/DDBJ whole genome shotgun (WGS) entry which is preliminary data.</text>
</comment>